<dbReference type="GO" id="GO:0003676">
    <property type="term" value="F:nucleic acid binding"/>
    <property type="evidence" value="ECO:0007669"/>
    <property type="project" value="InterPro"/>
</dbReference>
<gene>
    <name evidence="1" type="ORF">BOX15_Mlig022126g1</name>
</gene>
<reference evidence="1 2" key="1">
    <citation type="submission" date="2017-06" db="EMBL/GenBank/DDBJ databases">
        <title>A platform for efficient transgenesis in Macrostomum lignano, a flatworm model organism for stem cell research.</title>
        <authorList>
            <person name="Berezikov E."/>
        </authorList>
    </citation>
    <scope>NUCLEOTIDE SEQUENCE [LARGE SCALE GENOMIC DNA]</scope>
    <source>
        <strain evidence="1">DV1</strain>
        <tissue evidence="1">Whole organism</tissue>
    </source>
</reference>
<dbReference type="Proteomes" id="UP000215902">
    <property type="component" value="Unassembled WGS sequence"/>
</dbReference>
<accession>A0A267GKW1</accession>
<evidence type="ECO:0000313" key="2">
    <source>
        <dbReference type="Proteomes" id="UP000215902"/>
    </source>
</evidence>
<dbReference type="PANTHER" id="PTHR47326:SF1">
    <property type="entry name" value="HTH PSQ-TYPE DOMAIN-CONTAINING PROTEIN"/>
    <property type="match status" value="1"/>
</dbReference>
<dbReference type="Gene3D" id="3.30.420.10">
    <property type="entry name" value="Ribonuclease H-like superfamily/Ribonuclease H"/>
    <property type="match status" value="1"/>
</dbReference>
<keyword evidence="2" id="KW-1185">Reference proteome</keyword>
<dbReference type="STRING" id="282301.A0A267GKW1"/>
<dbReference type="AlphaFoldDB" id="A0A267GKW1"/>
<dbReference type="EMBL" id="NIVC01000269">
    <property type="protein sequence ID" value="PAA86665.1"/>
    <property type="molecule type" value="Genomic_DNA"/>
</dbReference>
<dbReference type="OrthoDB" id="6288240at2759"/>
<sequence>MASYSLDLKKRVATDLTSGMSVRMCAEKYSVGKSTVGDWKKLLDSGDSLEPKEKSGRPRTVRTPDFMANLEAKRAEDPTKTMRQIAREEGVHESNVRNAFREMGVRSFVQREIPMLNADQLGLRVQRSRRLLNDLKASPGVEVIFFTDEKNFTQTPYRNRSSSRVLARSSEERDAFNSPQIKHPATIMVFGLVASDGKKMQPIFFDKGYRLNGDGYLDVLQKVLHWIRSNYPDRVRPDGSFADGWNFRFQQDSAPAHTRNDVQAWLSAHFGRKRVWLKEDWPAYSPDLNPLDFSIWNQVDKRACRSFHTSLDSLRSAIHEAWESELTPEYLVRCCKAFRGRLEKVIAQGGSPIVD</sequence>
<dbReference type="SUPFAM" id="SSF46689">
    <property type="entry name" value="Homeodomain-like"/>
    <property type="match status" value="1"/>
</dbReference>
<evidence type="ECO:0000313" key="1">
    <source>
        <dbReference type="EMBL" id="PAA86665.1"/>
    </source>
</evidence>
<proteinExistence type="predicted"/>
<dbReference type="InterPro" id="IPR009057">
    <property type="entry name" value="Homeodomain-like_sf"/>
</dbReference>
<name>A0A267GKW1_9PLAT</name>
<comment type="caution">
    <text evidence="1">The sequence shown here is derived from an EMBL/GenBank/DDBJ whole genome shotgun (WGS) entry which is preliminary data.</text>
</comment>
<dbReference type="PANTHER" id="PTHR47326">
    <property type="entry name" value="TRANSPOSABLE ELEMENT TC3 TRANSPOSASE-LIKE PROTEIN"/>
    <property type="match status" value="1"/>
</dbReference>
<dbReference type="InterPro" id="IPR036397">
    <property type="entry name" value="RNaseH_sf"/>
</dbReference>
<protein>
    <submittedName>
        <fullName evidence="1">Uncharacterized protein</fullName>
    </submittedName>
</protein>
<organism evidence="1 2">
    <name type="scientific">Macrostomum lignano</name>
    <dbReference type="NCBI Taxonomy" id="282301"/>
    <lineage>
        <taxon>Eukaryota</taxon>
        <taxon>Metazoa</taxon>
        <taxon>Spiralia</taxon>
        <taxon>Lophotrochozoa</taxon>
        <taxon>Platyhelminthes</taxon>
        <taxon>Rhabditophora</taxon>
        <taxon>Macrostomorpha</taxon>
        <taxon>Macrostomida</taxon>
        <taxon>Macrostomidae</taxon>
        <taxon>Macrostomum</taxon>
    </lineage>
</organism>